<keyword evidence="3" id="KW-1185">Reference proteome</keyword>
<dbReference type="Proteomes" id="UP001583193">
    <property type="component" value="Unassembled WGS sequence"/>
</dbReference>
<evidence type="ECO:0000256" key="1">
    <source>
        <dbReference type="ARBA" id="ARBA00023002"/>
    </source>
</evidence>
<dbReference type="InterPro" id="IPR052228">
    <property type="entry name" value="Sec_Metab_Biosynth_Oxidored"/>
</dbReference>
<keyword evidence="1" id="KW-0560">Oxidoreductase</keyword>
<proteinExistence type="predicted"/>
<dbReference type="Gene3D" id="3.40.50.720">
    <property type="entry name" value="NAD(P)-binding Rossmann-like Domain"/>
    <property type="match status" value="1"/>
</dbReference>
<dbReference type="PANTHER" id="PTHR47534:SF3">
    <property type="entry name" value="ALCOHOL DEHYDROGENASE-LIKE C-TERMINAL DOMAIN-CONTAINING PROTEIN"/>
    <property type="match status" value="1"/>
</dbReference>
<dbReference type="SUPFAM" id="SSF51735">
    <property type="entry name" value="NAD(P)-binding Rossmann-fold domains"/>
    <property type="match status" value="1"/>
</dbReference>
<dbReference type="EMBL" id="JAVDPF010000006">
    <property type="protein sequence ID" value="KAL1882464.1"/>
    <property type="molecule type" value="Genomic_DNA"/>
</dbReference>
<dbReference type="PANTHER" id="PTHR47534">
    <property type="entry name" value="YALI0E05731P"/>
    <property type="match status" value="1"/>
</dbReference>
<dbReference type="InterPro" id="IPR036291">
    <property type="entry name" value="NAD(P)-bd_dom_sf"/>
</dbReference>
<name>A0ABR3Y385_9EURO</name>
<organism evidence="2 3">
    <name type="scientific">Paecilomyces lecythidis</name>
    <dbReference type="NCBI Taxonomy" id="3004212"/>
    <lineage>
        <taxon>Eukaryota</taxon>
        <taxon>Fungi</taxon>
        <taxon>Dikarya</taxon>
        <taxon>Ascomycota</taxon>
        <taxon>Pezizomycotina</taxon>
        <taxon>Eurotiomycetes</taxon>
        <taxon>Eurotiomycetidae</taxon>
        <taxon>Eurotiales</taxon>
        <taxon>Thermoascaceae</taxon>
        <taxon>Paecilomyces</taxon>
    </lineage>
</organism>
<evidence type="ECO:0008006" key="4">
    <source>
        <dbReference type="Google" id="ProtNLM"/>
    </source>
</evidence>
<dbReference type="Pfam" id="PF00106">
    <property type="entry name" value="adh_short"/>
    <property type="match status" value="1"/>
</dbReference>
<dbReference type="InterPro" id="IPR002347">
    <property type="entry name" value="SDR_fam"/>
</dbReference>
<reference evidence="2 3" key="1">
    <citation type="journal article" date="2024" name="IMA Fungus">
        <title>IMA Genome - F19 : A genome assembly and annotation guide to empower mycologists, including annotated draft genome sequences of Ceratocystis pirilliformis, Diaporthe australafricana, Fusarium ophioides, Paecilomyces lecythidis, and Sporothrix stenoceras.</title>
        <authorList>
            <person name="Aylward J."/>
            <person name="Wilson A.M."/>
            <person name="Visagie C.M."/>
            <person name="Spraker J."/>
            <person name="Barnes I."/>
            <person name="Buitendag C."/>
            <person name="Ceriani C."/>
            <person name="Del Mar Angel L."/>
            <person name="du Plessis D."/>
            <person name="Fuchs T."/>
            <person name="Gasser K."/>
            <person name="Kramer D."/>
            <person name="Li W."/>
            <person name="Munsamy K."/>
            <person name="Piso A."/>
            <person name="Price J.L."/>
            <person name="Sonnekus B."/>
            <person name="Thomas C."/>
            <person name="van der Nest A."/>
            <person name="van Dijk A."/>
            <person name="van Heerden A."/>
            <person name="van Vuuren N."/>
            <person name="Yilmaz N."/>
            <person name="Duong T.A."/>
            <person name="van der Merwe N.A."/>
            <person name="Wingfield M.J."/>
            <person name="Wingfield B.D."/>
        </authorList>
    </citation>
    <scope>NUCLEOTIDE SEQUENCE [LARGE SCALE GENOMIC DNA]</scope>
    <source>
        <strain evidence="2 3">CMW 18167</strain>
    </source>
</reference>
<evidence type="ECO:0000313" key="2">
    <source>
        <dbReference type="EMBL" id="KAL1882464.1"/>
    </source>
</evidence>
<gene>
    <name evidence="2" type="ORF">Plec18167_002880</name>
</gene>
<evidence type="ECO:0000313" key="3">
    <source>
        <dbReference type="Proteomes" id="UP001583193"/>
    </source>
</evidence>
<accession>A0ABR3Y385</accession>
<protein>
    <recommendedName>
        <fullName evidence="4">Short-chain dehydrogenases/reductase</fullName>
    </recommendedName>
</protein>
<comment type="caution">
    <text evidence="2">The sequence shown here is derived from an EMBL/GenBank/DDBJ whole genome shotgun (WGS) entry which is preliminary data.</text>
</comment>
<sequence>MAALQHAKVSNERIASELPTGLVAVFVGGTSGVGEYTVKAFARYASKPRVYLVGRSQEAASRIVAECQRLNPGGYFEFIRADIGALKSVDDVSRQLCAKESAVNILFQSQGSMGLNALTPDGFPLPFGLVMHSRIRFMLNLLPLLQNAMSLRRVVSVGCATTEGGIDTTNITGKGLPLMKWRNQMASIHTLLLEEVARRAPTVSFVHDVPGVVKSGIARDAQGIGMTIALAISRLLGPLIETPPDECAEMHVFFATSAAFPPASGNAKGVSLNGPVAVSKGSTGDVGSGVYTIDNKGNSASHRVFDVLAKHRDNGTDKQVWDYVVADFKRITGSETAHGLR</sequence>